<dbReference type="FunFam" id="1.25.10.10:FF:000047">
    <property type="entry name" value="Cullin-associated NEDD8-dissociated protein 1"/>
    <property type="match status" value="1"/>
</dbReference>
<keyword evidence="6" id="KW-0539">Nucleus</keyword>
<dbReference type="Gene3D" id="1.25.10.10">
    <property type="entry name" value="Leucine-rich Repeat Variant"/>
    <property type="match status" value="1"/>
</dbReference>
<dbReference type="InterPro" id="IPR011989">
    <property type="entry name" value="ARM-like"/>
</dbReference>
<dbReference type="Proteomes" id="UP001148018">
    <property type="component" value="Unassembled WGS sequence"/>
</dbReference>
<evidence type="ECO:0000256" key="1">
    <source>
        <dbReference type="ARBA" id="ARBA00004123"/>
    </source>
</evidence>
<keyword evidence="3" id="KW-0677">Repeat</keyword>
<evidence type="ECO:0000256" key="6">
    <source>
        <dbReference type="ARBA" id="ARBA00023242"/>
    </source>
</evidence>
<evidence type="ECO:0000256" key="5">
    <source>
        <dbReference type="ARBA" id="ARBA00022990"/>
    </source>
</evidence>
<dbReference type="PANTHER" id="PTHR12696">
    <property type="entry name" value="TIP120"/>
    <property type="match status" value="1"/>
</dbReference>
<dbReference type="Pfam" id="PF08623">
    <property type="entry name" value="TIP120"/>
    <property type="match status" value="1"/>
</dbReference>
<evidence type="ECO:0000256" key="3">
    <source>
        <dbReference type="ARBA" id="ARBA00022737"/>
    </source>
</evidence>
<evidence type="ECO:0000256" key="4">
    <source>
        <dbReference type="ARBA" id="ARBA00022786"/>
    </source>
</evidence>
<gene>
    <name evidence="9" type="ORF">NHX12_020650</name>
</gene>
<dbReference type="GO" id="GO:0005634">
    <property type="term" value="C:nucleus"/>
    <property type="evidence" value="ECO:0007669"/>
    <property type="project" value="UniProtKB-SubCell"/>
</dbReference>
<evidence type="ECO:0000313" key="10">
    <source>
        <dbReference type="Proteomes" id="UP001148018"/>
    </source>
</evidence>
<keyword evidence="4" id="KW-0833">Ubl conjugation pathway</keyword>
<comment type="caution">
    <text evidence="9">The sequence shown here is derived from an EMBL/GenBank/DDBJ whole genome shotgun (WGS) entry which is preliminary data.</text>
</comment>
<comment type="similarity">
    <text evidence="2">Belongs to the CAND family.</text>
</comment>
<name>A0A9Q0ERW6_9TELE</name>
<keyword evidence="5" id="KW-0007">Acetylation</keyword>
<organism evidence="9 10">
    <name type="scientific">Muraenolepis orangiensis</name>
    <name type="common">Patagonian moray cod</name>
    <dbReference type="NCBI Taxonomy" id="630683"/>
    <lineage>
        <taxon>Eukaryota</taxon>
        <taxon>Metazoa</taxon>
        <taxon>Chordata</taxon>
        <taxon>Craniata</taxon>
        <taxon>Vertebrata</taxon>
        <taxon>Euteleostomi</taxon>
        <taxon>Actinopterygii</taxon>
        <taxon>Neopterygii</taxon>
        <taxon>Teleostei</taxon>
        <taxon>Neoteleostei</taxon>
        <taxon>Acanthomorphata</taxon>
        <taxon>Zeiogadaria</taxon>
        <taxon>Gadariae</taxon>
        <taxon>Gadiformes</taxon>
        <taxon>Muraenolepidoidei</taxon>
        <taxon>Muraenolepididae</taxon>
        <taxon>Muraenolepis</taxon>
    </lineage>
</organism>
<protein>
    <recommendedName>
        <fullName evidence="8">TATA-binding protein interacting (TIP20) domain-containing protein</fullName>
    </recommendedName>
</protein>
<evidence type="ECO:0000256" key="2">
    <source>
        <dbReference type="ARBA" id="ARBA00007657"/>
    </source>
</evidence>
<feature type="region of interest" description="Disordered" evidence="7">
    <location>
        <begin position="453"/>
        <end position="498"/>
    </location>
</feature>
<evidence type="ECO:0000256" key="7">
    <source>
        <dbReference type="SAM" id="MobiDB-lite"/>
    </source>
</evidence>
<comment type="subcellular location">
    <subcellularLocation>
        <location evidence="1">Nucleus</location>
    </subcellularLocation>
</comment>
<dbReference type="InterPro" id="IPR016024">
    <property type="entry name" value="ARM-type_fold"/>
</dbReference>
<dbReference type="InterPro" id="IPR039852">
    <property type="entry name" value="CAND1/CAND2"/>
</dbReference>
<proteinExistence type="inferred from homology"/>
<dbReference type="Gene3D" id="2.150.10.10">
    <property type="entry name" value="Serralysin-like metalloprotease, C-terminal"/>
    <property type="match status" value="1"/>
</dbReference>
<dbReference type="OrthoDB" id="6260732at2759"/>
<dbReference type="GO" id="GO:0010265">
    <property type="term" value="P:SCF complex assembly"/>
    <property type="evidence" value="ECO:0007669"/>
    <property type="project" value="InterPro"/>
</dbReference>
<dbReference type="InterPro" id="IPR011049">
    <property type="entry name" value="Serralysin-like_metalloprot_C"/>
</dbReference>
<dbReference type="InterPro" id="IPR013932">
    <property type="entry name" value="TATA-bd_TIP120"/>
</dbReference>
<dbReference type="Pfam" id="PF25782">
    <property type="entry name" value="TPR_CAND1"/>
    <property type="match status" value="1"/>
</dbReference>
<feature type="non-terminal residue" evidence="9">
    <location>
        <position position="1"/>
    </location>
</feature>
<dbReference type="SUPFAM" id="SSF48371">
    <property type="entry name" value="ARM repeat"/>
    <property type="match status" value="1"/>
</dbReference>
<sequence length="1387" mass="152331">FMATNDLMTELQKDSIKLDDDSERKVVKMILKLLEDKNGEVQNLAVKCLGPLVSKVKEYQVETIVDTLCTNMLSDKEQLRDISSIGLKTVIGELPPASSGSALAASVCKKITGRLTSAIAKQEDVSVQLEALDIMADMLCRQGGLLVNFHPSILSCLLPQLTSPRLAVRKRTIMALGHLVMSCGNLVFIDLIEHLLSELVRNSNMSTTRTYIQCTAAISRQADVLPHRAMLSKVFQSADVLPHRAMLSKVFQSADVLPHRAMLSKVFQSADVLPHRAMLSKVFQSADVLPHRAMLSKVFQSADVLPHRAMLSKVFQSADVLPHRAMLSKVFQSADVLPHRAMLSKVFQRSDDEYSDDDDMSWKVRRASAKCLDAVVSSRHEMLPEFYRTVSPALVSRFKVLPITTPCPPITTPCPPITTPCPPITTPCPPITTPCPPITTPCPPINHTLSSNHHTLSSNHHTLSSNHHTLSSNHHTLSSNHHTLSSNHHTLSSNHHTLSSNHHTLLCPPITTPYSVLQSPHPTLSSNHHTLLGPPITTPYSEREENVKADVFHAFLSLLKQTRPAQAWLNDPDAMEQGETPLTMLQNQVPMIVKALHRQLKEKSVKTRQCCFNMLTELVTVLPGALTAHIPVLIPGIIFSLNDKSSSSNLKIDALACLYVVLCNHPASAFHPHVSALVPPLVACVGDPFYKITSEALLVTQQLVKVIRPLEGPAGSPDSFDPSPYIDDVFNCTIKRLKAADIDQEVKERAISCMGQIICNLGDHLPNELPGTLLIFLERLKNEITRLTTVKALTLIAGSRLSIDLRSVLTDAVPILASFLRKNQRALKLCTLAALDILLRNYSAAVTPAMVDAVLAELPPLISESDMHVSQMALSFLSTLAHTHPSSLGQLSAGGAILSQLIVLVRSPLLQGGALAAMLDFYKALVTTETVGLGYMDVLRMLTGPVYAQSSALGHKQAYCSIAKCVAALTTACPREGPAVDVKNSRSTDSIRLLALLSLGEVGHHVDLSSQPELKTVILDAFSSTSEEVKSAASYALGSIAVGNLPEYLPFVLQEISSQPKRQYLLLHSLKEIIGSSSVSGLKPYVESIWTLLLKHCECQEEGTRNVVAECLGKLTLIDPQTLLPRLKNYLLSGSSYARSSVVTAVKFTISDQPQPIDPLLKNSIGDFLKTLEDPDLNVRRVALVTFNSAAHNKPSLIRELLDTILPHLYNETRVRKELIREVEMGPFKHTVDDGLDLRKAAFECMYTLLDSCLDRLDIFTFLNHVEDGLKDHYDIKMLTFLMLARLSCLCPSAVLQRLDRLVEPLRATCTTKVKANSVKQEFEKQDELKRSAMRAVVALLSIPEAEKSPLMAEFQSQISSNQELAAIFDSIQRDSTSANMESMDTS</sequence>
<feature type="domain" description="TATA-binding protein interacting (TIP20)" evidence="8">
    <location>
        <begin position="1197"/>
        <end position="1359"/>
    </location>
</feature>
<dbReference type="EMBL" id="JANIIK010000036">
    <property type="protein sequence ID" value="KAJ3612374.1"/>
    <property type="molecule type" value="Genomic_DNA"/>
</dbReference>
<reference evidence="9" key="1">
    <citation type="submission" date="2022-07" db="EMBL/GenBank/DDBJ databases">
        <title>Chromosome-level genome of Muraenolepis orangiensis.</title>
        <authorList>
            <person name="Kim J."/>
        </authorList>
    </citation>
    <scope>NUCLEOTIDE SEQUENCE</scope>
    <source>
        <strain evidence="9">KU_S4_2022</strain>
        <tissue evidence="9">Muscle</tissue>
    </source>
</reference>
<dbReference type="Pfam" id="PF13513">
    <property type="entry name" value="HEAT_EZ"/>
    <property type="match status" value="1"/>
</dbReference>
<evidence type="ECO:0000259" key="8">
    <source>
        <dbReference type="Pfam" id="PF08623"/>
    </source>
</evidence>
<keyword evidence="10" id="KW-1185">Reference proteome</keyword>
<evidence type="ECO:0000313" key="9">
    <source>
        <dbReference type="EMBL" id="KAJ3612374.1"/>
    </source>
</evidence>
<accession>A0A9Q0ERW6</accession>